<dbReference type="InterPro" id="IPR038174">
    <property type="entry name" value="Strep_pil_link_sf"/>
</dbReference>
<sequence length="1226" mass="128915">MLMRHAHEYKAKPRGGLAKRIVAVLASVAMLSGMGYATSAALAEDTPATVETTTDQSVTTTNESTDGKNAADGTDADNAGDTATGTADTESDTNTGADADVNTANAANVGDATSSDANSQTDTTAQSNPQPVNAAQNSPSAVADVTDSNCIYAGTNALQRVCWLDMSKFNSKTAKTNAGQKMTVNLGGGLTMSFIAHYSGNRTVAASGVPTWDNRAAHPGEAGHHAIFGVEGYSDFPTGSKPALYQNDGYQNDSKIQLSDITINGQDVANLQYSFVMADAESTNKNEQMVYTSDSAITQLGFYPTDDSNYGFCEPQSSNDKKTITCTGKDGDGVPQGIRLYTTSAPTQVSIEMKNSGPGSRQGAAFGVIFSQAVAKITVNGLASGDTSTTFRAGVSNNEVGSLESDSISSNTAESSTLPILASAGVSKTVRFYLEGNPSDWSKYDVTFEGTDNGKAVSSSAIQIDENGRHYVDMTVAADHTVQGHFTVTAHPDPLGAPEHHKTITKKNGANDTYTLNLNVTGKRSSTSQTISQPVDIALVLDNSGSMAYCMNGHQPSFFDPCGGDNVVRSVALKAAVTTFLNGVDTQNKTIANAANKVQVSLVSFAESASTLSELTSDVTTLKKGVDSLNPEGATNTAAGFSKAKSTLDKDTRTNAIKYVVFFTDGVPTTDRTFNSTVANKTLTTAKQLKDANVGVYSVGIFSGANTSVTSCNRRSDETCKANVFMNAVSSNYPNYGSVAWDNSSGVTLSGGSNKGYYKTASTASELSKVFEDIQQTITTTNGYTGVTIQDTLSEYAEFADAKPAETAKVVTNDGANVTAGWNINVSGKTITASPKSTEPLPNGVTYTLQFDIKPTQKAYDDYAASKNDGKDGYNGVIGSADSDAAGNATSAGKPGFYTNGSACLAYLGDGETHDCSDTPYTEHPVDQVKTGAITVQKKWVDADGKASSEGNPESVTFTLQIDGKDSKREAVATAGTEWKASFENLAPGHHTYKVIEKAVEGYETSYESQDVAITADELWKAKPDANTADNVKKWTVTVTNTHKKSTLAEGSIKVSKSISGRKWKEGDSFNFTIIGTDPTPNAPLPDDPASVAIGTNTANHEASFNKIEYKTAGTYTYTVKETKPTNAIVGLHYSQAEYTVIVTVPADMGTPTVSIKQVKDDNGKPVDNQSANVAKFTNTYVAVSALPLTGGTTDRQWLFVGGVIGGLAVLLIGAAEIWNNKKRLV</sequence>
<organism evidence="4 5">
    <name type="scientific">Bifidobacterium adolescentis</name>
    <dbReference type="NCBI Taxonomy" id="1680"/>
    <lineage>
        <taxon>Bacteria</taxon>
        <taxon>Bacillati</taxon>
        <taxon>Actinomycetota</taxon>
        <taxon>Actinomycetes</taxon>
        <taxon>Bifidobacteriales</taxon>
        <taxon>Bifidobacteriaceae</taxon>
        <taxon>Bifidobacterium</taxon>
    </lineage>
</organism>
<comment type="caution">
    <text evidence="4">The sequence shown here is derived from an EMBL/GenBank/DDBJ whole genome shotgun (WGS) entry which is preliminary data.</text>
</comment>
<dbReference type="Gene3D" id="2.60.40.3050">
    <property type="match status" value="1"/>
</dbReference>
<evidence type="ECO:0000256" key="2">
    <source>
        <dbReference type="SAM" id="Phobius"/>
    </source>
</evidence>
<evidence type="ECO:0000313" key="4">
    <source>
        <dbReference type="EMBL" id="RHJ19825.1"/>
    </source>
</evidence>
<evidence type="ECO:0000259" key="3">
    <source>
        <dbReference type="PROSITE" id="PS50234"/>
    </source>
</evidence>
<dbReference type="Pfam" id="PF13519">
    <property type="entry name" value="VWA_2"/>
    <property type="match status" value="1"/>
</dbReference>
<dbReference type="InterPro" id="IPR008454">
    <property type="entry name" value="Collagen-bd_Cna-like_B-typ_dom"/>
</dbReference>
<accession>A0AAX1TZK3</accession>
<dbReference type="Proteomes" id="UP000284589">
    <property type="component" value="Unassembled WGS sequence"/>
</dbReference>
<proteinExistence type="predicted"/>
<dbReference type="AlphaFoldDB" id="A0AAX1TZK3"/>
<name>A0AAX1TZK3_BIFAD</name>
<dbReference type="InterPro" id="IPR002035">
    <property type="entry name" value="VWF_A"/>
</dbReference>
<gene>
    <name evidence="4" type="ORF">DW139_00095</name>
</gene>
<keyword evidence="2" id="KW-0472">Membrane</keyword>
<dbReference type="PROSITE" id="PS50234">
    <property type="entry name" value="VWFA"/>
    <property type="match status" value="1"/>
</dbReference>
<dbReference type="Pfam" id="PF24558">
    <property type="entry name" value="DUF7604"/>
    <property type="match status" value="1"/>
</dbReference>
<feature type="compositionally biased region" description="Low complexity" evidence="1">
    <location>
        <begin position="49"/>
        <end position="113"/>
    </location>
</feature>
<keyword evidence="2" id="KW-1133">Transmembrane helix</keyword>
<dbReference type="SUPFAM" id="SSF49478">
    <property type="entry name" value="Cna protein B-type domain"/>
    <property type="match status" value="1"/>
</dbReference>
<protein>
    <submittedName>
        <fullName evidence="4">VWA domain-containing protein</fullName>
    </submittedName>
</protein>
<dbReference type="Gene3D" id="3.40.50.410">
    <property type="entry name" value="von Willebrand factor, type A domain"/>
    <property type="match status" value="1"/>
</dbReference>
<keyword evidence="2" id="KW-0812">Transmembrane</keyword>
<dbReference type="CDD" id="cd00198">
    <property type="entry name" value="vWFA"/>
    <property type="match status" value="1"/>
</dbReference>
<dbReference type="EMBL" id="QRLP01000001">
    <property type="protein sequence ID" value="RHJ19825.1"/>
    <property type="molecule type" value="Genomic_DNA"/>
</dbReference>
<feature type="compositionally biased region" description="Polar residues" evidence="1">
    <location>
        <begin position="114"/>
        <end position="140"/>
    </location>
</feature>
<dbReference type="InterPro" id="IPR036465">
    <property type="entry name" value="vWFA_dom_sf"/>
</dbReference>
<feature type="region of interest" description="Disordered" evidence="1">
    <location>
        <begin position="44"/>
        <end position="140"/>
    </location>
</feature>
<evidence type="ECO:0000256" key="1">
    <source>
        <dbReference type="SAM" id="MobiDB-lite"/>
    </source>
</evidence>
<dbReference type="CDD" id="cd00222">
    <property type="entry name" value="CollagenBindB"/>
    <property type="match status" value="1"/>
</dbReference>
<dbReference type="InterPro" id="IPR055384">
    <property type="entry name" value="DUF7604"/>
</dbReference>
<dbReference type="SUPFAM" id="SSF53300">
    <property type="entry name" value="vWA-like"/>
    <property type="match status" value="1"/>
</dbReference>
<evidence type="ECO:0000313" key="5">
    <source>
        <dbReference type="Proteomes" id="UP000284589"/>
    </source>
</evidence>
<feature type="transmembrane region" description="Helical" evidence="2">
    <location>
        <begin position="1198"/>
        <end position="1219"/>
    </location>
</feature>
<dbReference type="Gene3D" id="2.60.40.1140">
    <property type="entry name" value="Collagen-binding surface protein Cna, B-type domain"/>
    <property type="match status" value="1"/>
</dbReference>
<feature type="domain" description="VWFA" evidence="3">
    <location>
        <begin position="536"/>
        <end position="774"/>
    </location>
</feature>
<dbReference type="Pfam" id="PF05738">
    <property type="entry name" value="Cna_B"/>
    <property type="match status" value="1"/>
</dbReference>
<dbReference type="SMART" id="SM00327">
    <property type="entry name" value="VWA"/>
    <property type="match status" value="1"/>
</dbReference>
<reference evidence="4 5" key="1">
    <citation type="submission" date="2018-08" db="EMBL/GenBank/DDBJ databases">
        <title>A genome reference for cultivated species of the human gut microbiota.</title>
        <authorList>
            <person name="Zou Y."/>
            <person name="Xue W."/>
            <person name="Luo G."/>
        </authorList>
    </citation>
    <scope>NUCLEOTIDE SEQUENCE [LARGE SCALE GENOMIC DNA]</scope>
    <source>
        <strain evidence="4 5">AM12-20</strain>
    </source>
</reference>